<keyword evidence="2" id="KW-0119">Carbohydrate metabolism</keyword>
<dbReference type="OrthoDB" id="64936at2157"/>
<dbReference type="CDD" id="cd10795">
    <property type="entry name" value="GH57N_MJA1_like"/>
    <property type="match status" value="1"/>
</dbReference>
<proteinExistence type="inferred from homology"/>
<keyword evidence="4" id="KW-0378">Hydrolase</keyword>
<dbReference type="GO" id="GO:0005975">
    <property type="term" value="P:carbohydrate metabolic process"/>
    <property type="evidence" value="ECO:0007669"/>
    <property type="project" value="InterPro"/>
</dbReference>
<dbReference type="PANTHER" id="PTHR36306:SF1">
    <property type="entry name" value="ALPHA-AMYLASE-RELATED"/>
    <property type="match status" value="1"/>
</dbReference>
<name>A0A5Q0UGC1_9ARCH</name>
<dbReference type="RefSeq" id="WP_153549777.1">
    <property type="nucleotide sequence ID" value="NZ_CP040089.1"/>
</dbReference>
<evidence type="ECO:0000313" key="5">
    <source>
        <dbReference type="Proteomes" id="UP000377803"/>
    </source>
</evidence>
<organism evidence="4 5">
    <name type="scientific">Candidatus Nanohalobium constans</name>
    <dbReference type="NCBI Taxonomy" id="2565781"/>
    <lineage>
        <taxon>Archaea</taxon>
        <taxon>Candidatus Nanohalarchaeota</taxon>
        <taxon>Candidatus Nanohalobia</taxon>
        <taxon>Candidatus Nanohalobiales</taxon>
        <taxon>Candidatus Nanohalobiaceae</taxon>
        <taxon>Candidatus Nanohalobium</taxon>
    </lineage>
</organism>
<sequence length="405" mass="47739">MLPVTLSFEVHQPHRLRIDGVKKDAGTLYGRYFDDEMNEHFFKDVAENCYFPATERLLREAKRREGDDRNLKVNFSVSTAWIEQAKKYHPELIDMLNQFPDNSIDFIGQAYQHSLAGLFNDKEEFRWQLNHHRQVVEDTFGVNPQVMTNTELIYHNEIGKISAEEGYKGIFTEGADRILGWRSPNHAYTQPDFVTENGNNVMLRNRKLTDDVGYRFSAEWWDEYPLTAEKYALWLSEAQGDMLNLFMDYETFGEHHWEGTGILWFLEALPEETLKHDNLEFAKVREVAQNNEPVGEFDAFEYNTVSWADQEMDASAWLGNPMQKMLFEKMQELEGKVKQLDDPEIKEVWRKFLTSDHLHHIATKTYDDGSVHNYFSYFDHPHQGFAVITEHLMDFQQQVEKRLRK</sequence>
<dbReference type="Pfam" id="PF03065">
    <property type="entry name" value="Glyco_hydro_57"/>
    <property type="match status" value="1"/>
</dbReference>
<dbReference type="Gene3D" id="3.20.110.20">
    <property type="match status" value="1"/>
</dbReference>
<dbReference type="GeneID" id="42364512"/>
<accession>A0A5Q0UGC1</accession>
<dbReference type="InterPro" id="IPR052046">
    <property type="entry name" value="GH57_Enzymes"/>
</dbReference>
<evidence type="ECO:0000256" key="2">
    <source>
        <dbReference type="ARBA" id="ARBA00023277"/>
    </source>
</evidence>
<dbReference type="AlphaFoldDB" id="A0A5Q0UGC1"/>
<reference evidence="5" key="1">
    <citation type="submission" date="2019-05" db="EMBL/GenBank/DDBJ databases">
        <title>Candidatus Nanohalobium constans, a novel model system to study the DPANN nano-sized archaea: genomic and physiological characterization of a nanoarchaeon co-cultured with its chitinotrophic host.</title>
        <authorList>
            <person name="La Cono V."/>
            <person name="Arcadi E."/>
            <person name="Crisafi F."/>
            <person name="Denaro R."/>
            <person name="La Spada G."/>
            <person name="Messina E."/>
            <person name="Smedile F."/>
            <person name="Toshchakov S.V."/>
            <person name="Shevchenko M.A."/>
            <person name="Golyshin P.N."/>
            <person name="Golyshina O.V."/>
            <person name="Ferrer M."/>
            <person name="Rohde M."/>
            <person name="Mushegian A."/>
            <person name="Sorokin D.Y."/>
            <person name="Giuliano L."/>
            <person name="Yakimov M.M."/>
        </authorList>
    </citation>
    <scope>NUCLEOTIDE SEQUENCE [LARGE SCALE GENOMIC DNA]</scope>
    <source>
        <strain evidence="5">LC1Nh</strain>
    </source>
</reference>
<protein>
    <submittedName>
        <fullName evidence="4">Glycosyl hydrolase family 57</fullName>
        <ecNumber evidence="4">3.2.1.1</ecNumber>
    </submittedName>
</protein>
<keyword evidence="4" id="KW-0326">Glycosidase</keyword>
<dbReference type="EMBL" id="CP040089">
    <property type="protein sequence ID" value="QGA80039.1"/>
    <property type="molecule type" value="Genomic_DNA"/>
</dbReference>
<dbReference type="EC" id="3.2.1.1" evidence="4"/>
<evidence type="ECO:0000313" key="4">
    <source>
        <dbReference type="EMBL" id="QGA80039.1"/>
    </source>
</evidence>
<evidence type="ECO:0000259" key="3">
    <source>
        <dbReference type="Pfam" id="PF03065"/>
    </source>
</evidence>
<comment type="similarity">
    <text evidence="1">Belongs to the glycosyl hydrolase 57 family.</text>
</comment>
<feature type="domain" description="Glycoside hydrolase family 57 N-terminal" evidence="3">
    <location>
        <begin position="6"/>
        <end position="295"/>
    </location>
</feature>
<dbReference type="InterPro" id="IPR004300">
    <property type="entry name" value="Glyco_hydro_57_N"/>
</dbReference>
<dbReference type="InterPro" id="IPR011330">
    <property type="entry name" value="Glyco_hydro/deAcase_b/a-brl"/>
</dbReference>
<gene>
    <name evidence="4" type="ORF">LC1Nh_0131</name>
</gene>
<dbReference type="KEGG" id="ncon:LC1Nh_0131"/>
<dbReference type="GO" id="GO:0004556">
    <property type="term" value="F:alpha-amylase activity"/>
    <property type="evidence" value="ECO:0007669"/>
    <property type="project" value="UniProtKB-EC"/>
</dbReference>
<evidence type="ECO:0000256" key="1">
    <source>
        <dbReference type="ARBA" id="ARBA00006821"/>
    </source>
</evidence>
<dbReference type="SUPFAM" id="SSF88713">
    <property type="entry name" value="Glycoside hydrolase/deacetylase"/>
    <property type="match status" value="1"/>
</dbReference>
<keyword evidence="5" id="KW-1185">Reference proteome</keyword>
<dbReference type="PANTHER" id="PTHR36306">
    <property type="entry name" value="ALPHA-AMYLASE-RELATED-RELATED"/>
    <property type="match status" value="1"/>
</dbReference>
<dbReference type="Proteomes" id="UP000377803">
    <property type="component" value="Chromosome"/>
</dbReference>